<feature type="transmembrane region" description="Helical" evidence="8">
    <location>
        <begin position="191"/>
        <end position="215"/>
    </location>
</feature>
<dbReference type="Pfam" id="PF12709">
    <property type="entry name" value="Fungal_TACC"/>
    <property type="match status" value="1"/>
</dbReference>
<dbReference type="InterPro" id="IPR001958">
    <property type="entry name" value="Tet-R_TetA/multi-R_MdtG-like"/>
</dbReference>
<dbReference type="Pfam" id="PF07690">
    <property type="entry name" value="MFS_1"/>
    <property type="match status" value="1"/>
</dbReference>
<dbReference type="InterPro" id="IPR036259">
    <property type="entry name" value="MFS_trans_sf"/>
</dbReference>
<feature type="region of interest" description="Disordered" evidence="7">
    <location>
        <begin position="1167"/>
        <end position="1199"/>
    </location>
</feature>
<keyword evidence="5 8" id="KW-0472">Membrane</keyword>
<evidence type="ECO:0000313" key="11">
    <source>
        <dbReference type="Proteomes" id="UP000465221"/>
    </source>
</evidence>
<dbReference type="InterPro" id="IPR024312">
    <property type="entry name" value="TACC_fungi"/>
</dbReference>
<comment type="caution">
    <text evidence="10">The sequence shown here is derived from an EMBL/GenBank/DDBJ whole genome shotgun (WGS) entry which is preliminary data.</text>
</comment>
<feature type="compositionally biased region" description="Polar residues" evidence="7">
    <location>
        <begin position="895"/>
        <end position="913"/>
    </location>
</feature>
<evidence type="ECO:0000256" key="2">
    <source>
        <dbReference type="ARBA" id="ARBA00022448"/>
    </source>
</evidence>
<evidence type="ECO:0000313" key="10">
    <source>
        <dbReference type="EMBL" id="GFF38327.1"/>
    </source>
</evidence>
<feature type="transmembrane region" description="Helical" evidence="8">
    <location>
        <begin position="377"/>
        <end position="399"/>
    </location>
</feature>
<feature type="region of interest" description="Disordered" evidence="7">
    <location>
        <begin position="693"/>
        <end position="735"/>
    </location>
</feature>
<dbReference type="SUPFAM" id="SSF103473">
    <property type="entry name" value="MFS general substrate transporter"/>
    <property type="match status" value="1"/>
</dbReference>
<feature type="region of interest" description="Disordered" evidence="7">
    <location>
        <begin position="1252"/>
        <end position="1356"/>
    </location>
</feature>
<evidence type="ECO:0000256" key="7">
    <source>
        <dbReference type="SAM" id="MobiDB-lite"/>
    </source>
</evidence>
<dbReference type="PANTHER" id="PTHR23504">
    <property type="entry name" value="MAJOR FACILITATOR SUPERFAMILY DOMAIN-CONTAINING PROTEIN 10"/>
    <property type="match status" value="1"/>
</dbReference>
<feature type="region of interest" description="Disordered" evidence="7">
    <location>
        <begin position="620"/>
        <end position="646"/>
    </location>
</feature>
<dbReference type="InterPro" id="IPR020846">
    <property type="entry name" value="MFS_dom"/>
</dbReference>
<evidence type="ECO:0000256" key="4">
    <source>
        <dbReference type="ARBA" id="ARBA00022989"/>
    </source>
</evidence>
<dbReference type="EMBL" id="BLKC01000034">
    <property type="protein sequence ID" value="GFF38327.1"/>
    <property type="molecule type" value="Genomic_DNA"/>
</dbReference>
<feature type="coiled-coil region" evidence="6">
    <location>
        <begin position="981"/>
        <end position="1092"/>
    </location>
</feature>
<organism evidence="10 11">
    <name type="scientific">Aspergillus udagawae</name>
    <dbReference type="NCBI Taxonomy" id="91492"/>
    <lineage>
        <taxon>Eukaryota</taxon>
        <taxon>Fungi</taxon>
        <taxon>Dikarya</taxon>
        <taxon>Ascomycota</taxon>
        <taxon>Pezizomycotina</taxon>
        <taxon>Eurotiomycetes</taxon>
        <taxon>Eurotiomycetidae</taxon>
        <taxon>Eurotiales</taxon>
        <taxon>Aspergillaceae</taxon>
        <taxon>Aspergillus</taxon>
        <taxon>Aspergillus subgen. Fumigati</taxon>
    </lineage>
</organism>
<reference evidence="10 11" key="1">
    <citation type="submission" date="2020-01" db="EMBL/GenBank/DDBJ databases">
        <title>Draft genome sequence of Aspergillus udagawae IFM 46972.</title>
        <authorList>
            <person name="Takahashi H."/>
            <person name="Yaguchi T."/>
        </authorList>
    </citation>
    <scope>NUCLEOTIDE SEQUENCE [LARGE SCALE GENOMIC DNA]</scope>
    <source>
        <strain evidence="10 11">IFM 46972</strain>
    </source>
</reference>
<dbReference type="PANTHER" id="PTHR23504:SF2">
    <property type="entry name" value="TRANSPORTER, PUTATIVE (AFU_ORTHOLOGUE AFUA_8G04150)-RELATED"/>
    <property type="match status" value="1"/>
</dbReference>
<feature type="transmembrane region" description="Helical" evidence="8">
    <location>
        <begin position="405"/>
        <end position="431"/>
    </location>
</feature>
<feature type="compositionally biased region" description="Basic and acidic residues" evidence="7">
    <location>
        <begin position="716"/>
        <end position="733"/>
    </location>
</feature>
<keyword evidence="6" id="KW-0175">Coiled coil</keyword>
<gene>
    <name evidence="10" type="ORF">IFM46972_05511</name>
</gene>
<comment type="subcellular location">
    <subcellularLocation>
        <location evidence="1">Membrane</location>
        <topology evidence="1">Multi-pass membrane protein</topology>
    </subcellularLocation>
</comment>
<feature type="region of interest" description="Disordered" evidence="7">
    <location>
        <begin position="837"/>
        <end position="936"/>
    </location>
</feature>
<keyword evidence="2" id="KW-0813">Transport</keyword>
<dbReference type="Gene3D" id="1.20.1250.20">
    <property type="entry name" value="MFS general substrate transporter like domains"/>
    <property type="match status" value="1"/>
</dbReference>
<dbReference type="PROSITE" id="PS50850">
    <property type="entry name" value="MFS"/>
    <property type="match status" value="1"/>
</dbReference>
<dbReference type="CDD" id="cd17330">
    <property type="entry name" value="MFS_SLC46_TetA_like"/>
    <property type="match status" value="1"/>
</dbReference>
<proteinExistence type="predicted"/>
<feature type="compositionally biased region" description="Polar residues" evidence="7">
    <location>
        <begin position="633"/>
        <end position="643"/>
    </location>
</feature>
<feature type="transmembrane region" description="Helical" evidence="8">
    <location>
        <begin position="116"/>
        <end position="137"/>
    </location>
</feature>
<evidence type="ECO:0000256" key="8">
    <source>
        <dbReference type="SAM" id="Phobius"/>
    </source>
</evidence>
<evidence type="ECO:0000256" key="5">
    <source>
        <dbReference type="ARBA" id="ARBA00023136"/>
    </source>
</evidence>
<feature type="transmembrane region" description="Helical" evidence="8">
    <location>
        <begin position="91"/>
        <end position="110"/>
    </location>
</feature>
<evidence type="ECO:0000259" key="9">
    <source>
        <dbReference type="PROSITE" id="PS50850"/>
    </source>
</evidence>
<feature type="transmembrane region" description="Helical" evidence="8">
    <location>
        <begin position="59"/>
        <end position="79"/>
    </location>
</feature>
<feature type="transmembrane region" description="Helical" evidence="8">
    <location>
        <begin position="21"/>
        <end position="39"/>
    </location>
</feature>
<dbReference type="Gene3D" id="1.10.287.1490">
    <property type="match status" value="1"/>
</dbReference>
<dbReference type="GO" id="GO:0022857">
    <property type="term" value="F:transmembrane transporter activity"/>
    <property type="evidence" value="ECO:0007669"/>
    <property type="project" value="InterPro"/>
</dbReference>
<feature type="domain" description="Major facilitator superfamily (MFS) profile" evidence="9">
    <location>
        <begin position="20"/>
        <end position="502"/>
    </location>
</feature>
<dbReference type="Proteomes" id="UP000465221">
    <property type="component" value="Unassembled WGS sequence"/>
</dbReference>
<feature type="transmembrane region" description="Helical" evidence="8">
    <location>
        <begin position="478"/>
        <end position="496"/>
    </location>
</feature>
<sequence>MVLTRQTRQTTSDDAFPTTQLFLLAICRVAEPIALTSIFPYSWVMVKDFRVADRTDASFYAGILVSAFSLAEALTGMFWGGLSDRIGRKPVLLSGCFGTILSLLLVGFAPNFWVALLGRALGGLLNGNIGVIQTMVGELVKRPEHEPRAYAVMPFVWSIGTIIGPAIGGLLAKPAESYPSLFSANGLFGKFPYLLPNLVCSLLLLFSIVGSWLFLYETHPGLQHKNASGDLDHTSAESPLLATAGATANAGVDLRAESYGTFNQVRLQADEDWFVNADGSKFKPQKQPVFTYRVVSLIIALSIFTYHSMTYDHLLPIFLQDKNGRNISGSSNAPLSFPGGLGLSTRTVGLIMSSDGIIALIIQSCIFPILAQLLGVWRLFVVVTVLHPVAYFIVPFLMFVPQTSVIFGIYICLIIRNILSIIDYPVLLILIKQASPSESVMGKINGLAASAGAVARTIAPPIAGFLYSTGADMNFTAIAWWGSALAAVVGAVQLCFMKHKKHTSATIRPAMPCHYQYVPDESRSQKETIHIIVTDADANADGAATKWRFGGLKALFEHIQFICQSPCSSLNENPFTIVMSNPLSPLTTSRQNSRAFSPGFNGLELEMAVADESLLNESESENIFPSPKKTIDGANTNNPQSAHYSPLYRTQDPILDVEDPESIDGQPSSPFQYDGRDATVDFRMLSNRQVSGGLSECSMTPRKRSYSHCPEDEDAMERSSDRSKKGMSRRDIPDIQVYADEEPQMHEREITGTTGHEVANSTVEEKRNEGMSTVLDEHNDYDDSFYEKENLELKAADDVMNDDSHDPMDDTCFSTFSAVPNADMTSFAKLRGDSPFKAARLLPSSPGRTDENQPRSPAPATPDASRRSQRQSALIDIGTPIASPTPKRRERRDTGNASETPNLLDLTDQTNFFPRQRYSIQKERYSPSRRSPLRTLRESIRSPSKVSLLDFDIPAIPTPRSIPTITPRELESLKSGFLSEISSLKATLSGKEAEVSSLKNAVADAERRVGEALEEVRNEAAQKEALEIEQAEWQRRGQEMEGVLRTVRADIVEGDREKERLMRKVEEAEKGREHLERRMVELESQLSAARKSAPSETCDHGSAQCTTTAEETAREVQDAVEKVARELHTLYKSKHETKVAALKKSYEARWEKRVREAENKCKAVSEENERLKNERDAALSGASRPDASFVSHQNDEHEAEKRVLEAQLKGLQQEMATLKQDNERLHAELKVERAEKGELVAAVDEWLAIQQNAPQPSGAPESPIVSAEYETPEPEPATAESTEEFRKSIGRSGSSGIRPASTGSGSGEKRIPRIGAPAGRHVRGNSGGKSGIAVFTPGRNAGGIMGSIERMGRGGV</sequence>
<name>A0A8H3RUJ8_9EURO</name>
<dbReference type="PRINTS" id="PR01035">
    <property type="entry name" value="TCRTETA"/>
</dbReference>
<feature type="transmembrane region" description="Helical" evidence="8">
    <location>
        <begin position="348"/>
        <end position="370"/>
    </location>
</feature>
<evidence type="ECO:0000256" key="3">
    <source>
        <dbReference type="ARBA" id="ARBA00022692"/>
    </source>
</evidence>
<feature type="transmembrane region" description="Helical" evidence="8">
    <location>
        <begin position="149"/>
        <end position="171"/>
    </location>
</feature>
<accession>A0A8H3RUJ8</accession>
<keyword evidence="4 8" id="KW-1133">Transmembrane helix</keyword>
<keyword evidence="3 8" id="KW-0812">Transmembrane</keyword>
<dbReference type="GO" id="GO:0016020">
    <property type="term" value="C:membrane"/>
    <property type="evidence" value="ECO:0007669"/>
    <property type="project" value="UniProtKB-SubCell"/>
</dbReference>
<protein>
    <recommendedName>
        <fullName evidence="9">Major facilitator superfamily (MFS) profile domain-containing protein</fullName>
    </recommendedName>
</protein>
<dbReference type="InterPro" id="IPR011701">
    <property type="entry name" value="MFS"/>
</dbReference>
<feature type="transmembrane region" description="Helical" evidence="8">
    <location>
        <begin position="290"/>
        <end position="309"/>
    </location>
</feature>
<feature type="compositionally biased region" description="Basic and acidic residues" evidence="7">
    <location>
        <begin position="1167"/>
        <end position="1177"/>
    </location>
</feature>
<evidence type="ECO:0000256" key="1">
    <source>
        <dbReference type="ARBA" id="ARBA00004141"/>
    </source>
</evidence>
<evidence type="ECO:0000256" key="6">
    <source>
        <dbReference type="SAM" id="Coils"/>
    </source>
</evidence>